<reference evidence="9 10" key="1">
    <citation type="submission" date="2015-04" db="EMBL/GenBank/DDBJ databases">
        <authorList>
            <person name="Syromyatnikov M.Y."/>
            <person name="Popov V.N."/>
        </authorList>
    </citation>
    <scope>NUCLEOTIDE SEQUENCE [LARGE SCALE GENOMIC DNA]</scope>
</reference>
<dbReference type="PROSITE" id="PS51110">
    <property type="entry name" value="SAP_A"/>
    <property type="match status" value="2"/>
</dbReference>
<evidence type="ECO:0000256" key="1">
    <source>
        <dbReference type="ARBA" id="ARBA00004613"/>
    </source>
</evidence>
<name>A0A1J1HLX9_9DIPT</name>
<evidence type="ECO:0000259" key="8">
    <source>
        <dbReference type="PROSITE" id="PS51110"/>
    </source>
</evidence>
<evidence type="ECO:0000313" key="10">
    <source>
        <dbReference type="Proteomes" id="UP000183832"/>
    </source>
</evidence>
<dbReference type="PROSITE" id="PS50015">
    <property type="entry name" value="SAP_B"/>
    <property type="match status" value="5"/>
</dbReference>
<dbReference type="InterPro" id="IPR008138">
    <property type="entry name" value="SapB_2"/>
</dbReference>
<dbReference type="SMART" id="SM00741">
    <property type="entry name" value="SapB"/>
    <property type="match status" value="5"/>
</dbReference>
<dbReference type="Pfam" id="PF03489">
    <property type="entry name" value="SapB_2"/>
    <property type="match status" value="5"/>
</dbReference>
<keyword evidence="10" id="KW-1185">Reference proteome</keyword>
<dbReference type="SMART" id="SM00162">
    <property type="entry name" value="SAPA"/>
    <property type="match status" value="2"/>
</dbReference>
<feature type="domain" description="Saposin A-type" evidence="8">
    <location>
        <begin position="1"/>
        <end position="27"/>
    </location>
</feature>
<dbReference type="Gene3D" id="1.10.225.10">
    <property type="entry name" value="Saposin-like"/>
    <property type="match status" value="6"/>
</dbReference>
<dbReference type="InterPro" id="IPR007856">
    <property type="entry name" value="SapB_1"/>
</dbReference>
<dbReference type="Proteomes" id="UP000183832">
    <property type="component" value="Unassembled WGS sequence"/>
</dbReference>
<dbReference type="Pfam" id="PF05184">
    <property type="entry name" value="SapB_1"/>
    <property type="match status" value="3"/>
</dbReference>
<evidence type="ECO:0000256" key="6">
    <source>
        <dbReference type="ARBA" id="ARBA00023180"/>
    </source>
</evidence>
<protein>
    <submittedName>
        <fullName evidence="9">CLUMA_CG002523, isoform A</fullName>
    </submittedName>
</protein>
<keyword evidence="5" id="KW-1015">Disulfide bond</keyword>
<keyword evidence="6" id="KW-0325">Glycoprotein</keyword>
<keyword evidence="2" id="KW-0964">Secreted</keyword>
<proteinExistence type="predicted"/>
<feature type="domain" description="Saposin B-type" evidence="7">
    <location>
        <begin position="454"/>
        <end position="534"/>
    </location>
</feature>
<accession>A0A1J1HLX9</accession>
<dbReference type="SUPFAM" id="SSF47862">
    <property type="entry name" value="Saposin"/>
    <property type="match status" value="6"/>
</dbReference>
<feature type="domain" description="Saposin B-type" evidence="7">
    <location>
        <begin position="577"/>
        <end position="657"/>
    </location>
</feature>
<dbReference type="GO" id="GO:0005576">
    <property type="term" value="C:extracellular region"/>
    <property type="evidence" value="ECO:0007669"/>
    <property type="project" value="UniProtKB-SubCell"/>
</dbReference>
<dbReference type="AlphaFoldDB" id="A0A1J1HLX9"/>
<dbReference type="InterPro" id="IPR003119">
    <property type="entry name" value="SAP_A"/>
</dbReference>
<keyword evidence="3" id="KW-0732">Signal</keyword>
<keyword evidence="4" id="KW-0677">Repeat</keyword>
<dbReference type="PRINTS" id="PR01797">
    <property type="entry name" value="SAPOSIN"/>
</dbReference>
<evidence type="ECO:0000259" key="7">
    <source>
        <dbReference type="PROSITE" id="PS50015"/>
    </source>
</evidence>
<feature type="domain" description="Saposin B-type" evidence="7">
    <location>
        <begin position="31"/>
        <end position="113"/>
    </location>
</feature>
<dbReference type="OrthoDB" id="69496at2759"/>
<evidence type="ECO:0000256" key="5">
    <source>
        <dbReference type="ARBA" id="ARBA00023157"/>
    </source>
</evidence>
<gene>
    <name evidence="9" type="primary">putative Prosaposin</name>
    <name evidence="9" type="ORF">CLUMA_CG002523</name>
</gene>
<dbReference type="GO" id="GO:0006665">
    <property type="term" value="P:sphingolipid metabolic process"/>
    <property type="evidence" value="ECO:0007669"/>
    <property type="project" value="InterPro"/>
</dbReference>
<dbReference type="PANTHER" id="PTHR11480:SF3">
    <property type="entry name" value="BCDNA.GH08312"/>
    <property type="match status" value="1"/>
</dbReference>
<sequence length="700" mass="78439">MCFCNRNAKSCGAVKHCIKAVWEKQHVPEDTDSICKICVDMVGQARDQLESNETQEEIKEVFEGSCDLIPIKPVKIECKKLADGFIPELIEALASQMNPQVVCSTAGLCNSEKIDKMLEEFEAEKKSNLLSCDQCDNIGNVISHKFHTSTRDQILDGFLGFCGRLSSFSDACSSLILTYFNDIYDELSKSLNADAICHMSGVCSAKFHQHDDDSSAVKIETLSNVGFIKNKEAGNNQPFVAPSNPMLPVNQELPKRQKLGVNEKAIDLMPLPIDQLMGIKTIDQLQLVDGGEWCTVCQYFMHFIQEELNAEIIKIDEMDVQINEESKPTCPLCVLVVQETENYIKTEKTKESVKKALDKVCSRLPPKPQLQCTDFVQTYYDELLEKLLSDFSPKDVCTEMKLCPALIGDIDESSIKVGIDKIDNIPYVGGDIDTNEIPDYTINGQPINAQEIEESGECMLCVEVVGGAENKIRKGMKKEQIESILLRECSKFRAYEDVCDGFVKKNVDKIIELLANEMSPKQVCQQLSLCAKKPQDLEIDEAIIVNVFAVPSYPHSKLVRVPLQKNEVKKSVPPVADDPQCVVCEFVMTKLEAELKDKKTRDEIRTAVENICTKMPKSISKQCTKFVEEYADLIITLVDTVPPKEICQQMGLCPIQKKEQRLLGESECTWGPSHFCSNEKIAEACKATKYCQDRKLGMFA</sequence>
<organism evidence="9 10">
    <name type="scientific">Clunio marinus</name>
    <dbReference type="NCBI Taxonomy" id="568069"/>
    <lineage>
        <taxon>Eukaryota</taxon>
        <taxon>Metazoa</taxon>
        <taxon>Ecdysozoa</taxon>
        <taxon>Arthropoda</taxon>
        <taxon>Hexapoda</taxon>
        <taxon>Insecta</taxon>
        <taxon>Pterygota</taxon>
        <taxon>Neoptera</taxon>
        <taxon>Endopterygota</taxon>
        <taxon>Diptera</taxon>
        <taxon>Nematocera</taxon>
        <taxon>Chironomoidea</taxon>
        <taxon>Chironomidae</taxon>
        <taxon>Clunio</taxon>
    </lineage>
</organism>
<evidence type="ECO:0000256" key="3">
    <source>
        <dbReference type="ARBA" id="ARBA00022729"/>
    </source>
</evidence>
<dbReference type="InterPro" id="IPR051428">
    <property type="entry name" value="Sphingo_Act-Surfact_Prot"/>
</dbReference>
<dbReference type="PANTHER" id="PTHR11480">
    <property type="entry name" value="SAPOSIN-RELATED"/>
    <property type="match status" value="1"/>
</dbReference>
<dbReference type="FunFam" id="1.10.225.10:FF:000002">
    <property type="entry name" value="prosaposin isoform X2"/>
    <property type="match status" value="2"/>
</dbReference>
<dbReference type="GO" id="GO:0005764">
    <property type="term" value="C:lysosome"/>
    <property type="evidence" value="ECO:0007669"/>
    <property type="project" value="InterPro"/>
</dbReference>
<comment type="subcellular location">
    <subcellularLocation>
        <location evidence="1">Secreted</location>
    </subcellularLocation>
</comment>
<feature type="domain" description="Saposin B-type" evidence="7">
    <location>
        <begin position="128"/>
        <end position="207"/>
    </location>
</feature>
<evidence type="ECO:0000313" key="9">
    <source>
        <dbReference type="EMBL" id="CRK89045.1"/>
    </source>
</evidence>
<dbReference type="Pfam" id="PF02199">
    <property type="entry name" value="SapA"/>
    <property type="match status" value="1"/>
</dbReference>
<dbReference type="GO" id="GO:0016020">
    <property type="term" value="C:membrane"/>
    <property type="evidence" value="ECO:0007669"/>
    <property type="project" value="GOC"/>
</dbReference>
<dbReference type="InterPro" id="IPR008139">
    <property type="entry name" value="SaposinB_dom"/>
</dbReference>
<feature type="domain" description="Saposin B-type" evidence="7">
    <location>
        <begin position="326"/>
        <end position="407"/>
    </location>
</feature>
<feature type="domain" description="Saposin A-type" evidence="8">
    <location>
        <begin position="661"/>
        <end position="700"/>
    </location>
</feature>
<dbReference type="InterPro" id="IPR011001">
    <property type="entry name" value="Saposin-like"/>
</dbReference>
<evidence type="ECO:0000256" key="4">
    <source>
        <dbReference type="ARBA" id="ARBA00022737"/>
    </source>
</evidence>
<dbReference type="EMBL" id="CVRI01000010">
    <property type="protein sequence ID" value="CRK89045.1"/>
    <property type="molecule type" value="Genomic_DNA"/>
</dbReference>
<dbReference type="InterPro" id="IPR008373">
    <property type="entry name" value="Saposin"/>
</dbReference>
<evidence type="ECO:0000256" key="2">
    <source>
        <dbReference type="ARBA" id="ARBA00022525"/>
    </source>
</evidence>